<accession>A0A4Z1CE36</accession>
<dbReference type="InterPro" id="IPR015590">
    <property type="entry name" value="Aldehyde_DH_dom"/>
</dbReference>
<keyword evidence="4" id="KW-1185">Reference proteome</keyword>
<dbReference type="RefSeq" id="WP_240769114.1">
    <property type="nucleotide sequence ID" value="NZ_SRPG01000272.1"/>
</dbReference>
<feature type="domain" description="Aldehyde dehydrogenase" evidence="2">
    <location>
        <begin position="20"/>
        <end position="63"/>
    </location>
</feature>
<dbReference type="GO" id="GO:0016491">
    <property type="term" value="F:oxidoreductase activity"/>
    <property type="evidence" value="ECO:0007669"/>
    <property type="project" value="UniProtKB-KW"/>
</dbReference>
<dbReference type="AlphaFoldDB" id="A0A4Z1CE36"/>
<feature type="non-terminal residue" evidence="3">
    <location>
        <position position="64"/>
    </location>
</feature>
<proteinExistence type="predicted"/>
<dbReference type="SUPFAM" id="SSF53720">
    <property type="entry name" value="ALDH-like"/>
    <property type="match status" value="1"/>
</dbReference>
<dbReference type="EMBL" id="SRPG01000272">
    <property type="protein sequence ID" value="TGN48781.1"/>
    <property type="molecule type" value="Genomic_DNA"/>
</dbReference>
<evidence type="ECO:0000313" key="3">
    <source>
        <dbReference type="EMBL" id="TGN48781.1"/>
    </source>
</evidence>
<gene>
    <name evidence="3" type="ORF">E4L95_18745</name>
</gene>
<protein>
    <submittedName>
        <fullName evidence="3">Betaine-aldehyde dehydrogenase</fullName>
    </submittedName>
</protein>
<reference evidence="3 4" key="1">
    <citation type="submission" date="2019-03" db="EMBL/GenBank/DDBJ databases">
        <authorList>
            <person name="Li J."/>
        </authorList>
    </citation>
    <scope>NUCLEOTIDE SEQUENCE [LARGE SCALE GENOMIC DNA]</scope>
    <source>
        <strain evidence="3 4">3058</strain>
    </source>
</reference>
<evidence type="ECO:0000313" key="4">
    <source>
        <dbReference type="Proteomes" id="UP000297972"/>
    </source>
</evidence>
<sequence>MSLSAQPPASLFIDGQPVEGQGAALPVRYAYTGEVIATLHEATTDQVAAACTAARAAGPAWAAL</sequence>
<evidence type="ECO:0000256" key="1">
    <source>
        <dbReference type="ARBA" id="ARBA00023002"/>
    </source>
</evidence>
<comment type="caution">
    <text evidence="3">The sequence shown here is derived from an EMBL/GenBank/DDBJ whole genome shotgun (WGS) entry which is preliminary data.</text>
</comment>
<dbReference type="Pfam" id="PF00171">
    <property type="entry name" value="Aldedh"/>
    <property type="match status" value="1"/>
</dbReference>
<keyword evidence="1" id="KW-0560">Oxidoreductase</keyword>
<organism evidence="3 4">
    <name type="scientific">Paracoccus liaowanqingii</name>
    <dbReference type="NCBI Taxonomy" id="2560053"/>
    <lineage>
        <taxon>Bacteria</taxon>
        <taxon>Pseudomonadati</taxon>
        <taxon>Pseudomonadota</taxon>
        <taxon>Alphaproteobacteria</taxon>
        <taxon>Rhodobacterales</taxon>
        <taxon>Paracoccaceae</taxon>
        <taxon>Paracoccus</taxon>
    </lineage>
</organism>
<dbReference type="Proteomes" id="UP000297972">
    <property type="component" value="Unassembled WGS sequence"/>
</dbReference>
<name>A0A4Z1CE36_9RHOB</name>
<dbReference type="InterPro" id="IPR016161">
    <property type="entry name" value="Ald_DH/histidinol_DH"/>
</dbReference>
<dbReference type="InterPro" id="IPR016162">
    <property type="entry name" value="Ald_DH_N"/>
</dbReference>
<dbReference type="Gene3D" id="3.40.605.10">
    <property type="entry name" value="Aldehyde Dehydrogenase, Chain A, domain 1"/>
    <property type="match status" value="1"/>
</dbReference>
<evidence type="ECO:0000259" key="2">
    <source>
        <dbReference type="Pfam" id="PF00171"/>
    </source>
</evidence>